<name>A0ABT4R2T7_9HYPH</name>
<organism evidence="2 3">
    <name type="scientific">Mesorhizobium qingshengii</name>
    <dbReference type="NCBI Taxonomy" id="1165689"/>
    <lineage>
        <taxon>Bacteria</taxon>
        <taxon>Pseudomonadati</taxon>
        <taxon>Pseudomonadota</taxon>
        <taxon>Alphaproteobacteria</taxon>
        <taxon>Hyphomicrobiales</taxon>
        <taxon>Phyllobacteriaceae</taxon>
        <taxon>Mesorhizobium</taxon>
    </lineage>
</organism>
<keyword evidence="1" id="KW-0472">Membrane</keyword>
<gene>
    <name evidence="2" type="ORF">OOJ09_28585</name>
</gene>
<sequence>MLVIAFNATVGLVYAGYIAAAMLVRRPDQRRLKRIFAVFILLVGLFTAASATGLIPIHVKRTSY</sequence>
<feature type="transmembrane region" description="Helical" evidence="1">
    <location>
        <begin position="36"/>
        <end position="59"/>
    </location>
</feature>
<dbReference type="Proteomes" id="UP001152178">
    <property type="component" value="Unassembled WGS sequence"/>
</dbReference>
<keyword evidence="1" id="KW-0812">Transmembrane</keyword>
<dbReference type="EMBL" id="JAPFQA010000022">
    <property type="protein sequence ID" value="MCZ8548153.1"/>
    <property type="molecule type" value="Genomic_DNA"/>
</dbReference>
<evidence type="ECO:0000313" key="2">
    <source>
        <dbReference type="EMBL" id="MCZ8548153.1"/>
    </source>
</evidence>
<reference evidence="2" key="1">
    <citation type="submission" date="2022-11" db="EMBL/GenBank/DDBJ databases">
        <authorList>
            <person name="Coimbra C."/>
        </authorList>
    </citation>
    <scope>NUCLEOTIDE SEQUENCE</scope>
    <source>
        <strain evidence="2">Jales19</strain>
    </source>
</reference>
<keyword evidence="1" id="KW-1133">Transmembrane helix</keyword>
<keyword evidence="3" id="KW-1185">Reference proteome</keyword>
<protein>
    <submittedName>
        <fullName evidence="2">Uncharacterized protein</fullName>
    </submittedName>
</protein>
<accession>A0ABT4R2T7</accession>
<dbReference type="RefSeq" id="WP_269908410.1">
    <property type="nucleotide sequence ID" value="NZ_JAPFQA010000022.1"/>
</dbReference>
<evidence type="ECO:0000313" key="3">
    <source>
        <dbReference type="Proteomes" id="UP001152178"/>
    </source>
</evidence>
<proteinExistence type="predicted"/>
<comment type="caution">
    <text evidence="2">The sequence shown here is derived from an EMBL/GenBank/DDBJ whole genome shotgun (WGS) entry which is preliminary data.</text>
</comment>
<feature type="transmembrane region" description="Helical" evidence="1">
    <location>
        <begin position="6"/>
        <end position="24"/>
    </location>
</feature>
<evidence type="ECO:0000256" key="1">
    <source>
        <dbReference type="SAM" id="Phobius"/>
    </source>
</evidence>